<reference evidence="7 8" key="1">
    <citation type="submission" date="2020-08" db="EMBL/GenBank/DDBJ databases">
        <title>Genomic Encyclopedia of Type Strains, Phase IV (KMG-V): Genome sequencing to study the core and pangenomes of soil and plant-associated prokaryotes.</title>
        <authorList>
            <person name="Whitman W."/>
        </authorList>
    </citation>
    <scope>NUCLEOTIDE SEQUENCE [LARGE SCALE GENOMIC DNA]</scope>
    <source>
        <strain evidence="5 8">SEMIA 444</strain>
        <strain evidence="4 7">SEMIA 448</strain>
        <strain evidence="6 9">SEMIA 452</strain>
    </source>
</reference>
<dbReference type="EMBL" id="JACIHM010000009">
    <property type="protein sequence ID" value="MBB4449008.1"/>
    <property type="molecule type" value="Genomic_DNA"/>
</dbReference>
<feature type="domain" description="DUF1214" evidence="2">
    <location>
        <begin position="352"/>
        <end position="461"/>
    </location>
</feature>
<evidence type="ECO:0000313" key="7">
    <source>
        <dbReference type="Proteomes" id="UP000520770"/>
    </source>
</evidence>
<proteinExistence type="predicted"/>
<keyword evidence="1" id="KW-0812">Transmembrane</keyword>
<dbReference type="RefSeq" id="WP_343062634.1">
    <property type="nucleotide sequence ID" value="NZ_JACIGW010000008.1"/>
</dbReference>
<keyword evidence="1" id="KW-1133">Transmembrane helix</keyword>
<dbReference type="Pfam" id="PF06742">
    <property type="entry name" value="DUF1214"/>
    <property type="match status" value="1"/>
</dbReference>
<name>A0A7W6WS25_9HYPH</name>
<dbReference type="Proteomes" id="UP000520770">
    <property type="component" value="Unassembled WGS sequence"/>
</dbReference>
<gene>
    <name evidence="5" type="ORF">GGE31_004934</name>
    <name evidence="4" type="ORF">GGE33_004810</name>
    <name evidence="6" type="ORF">GGE35_004858</name>
</gene>
<dbReference type="Gene3D" id="2.60.40.1610">
    <property type="entry name" value="Domain of unknown function DUF1254"/>
    <property type="match status" value="1"/>
</dbReference>
<dbReference type="PANTHER" id="PTHR36509:SF2">
    <property type="entry name" value="BLL3101 PROTEIN"/>
    <property type="match status" value="1"/>
</dbReference>
<evidence type="ECO:0000259" key="3">
    <source>
        <dbReference type="Pfam" id="PF06863"/>
    </source>
</evidence>
<evidence type="ECO:0000313" key="9">
    <source>
        <dbReference type="Proteomes" id="UP000576087"/>
    </source>
</evidence>
<dbReference type="Pfam" id="PF06863">
    <property type="entry name" value="DUF1254"/>
    <property type="match status" value="1"/>
</dbReference>
<evidence type="ECO:0000256" key="1">
    <source>
        <dbReference type="SAM" id="Phobius"/>
    </source>
</evidence>
<protein>
    <recommendedName>
        <fullName evidence="10">DUF1254 domain-containing protein</fullName>
    </recommendedName>
</protein>
<dbReference type="SUPFAM" id="SSF160935">
    <property type="entry name" value="VPA0735-like"/>
    <property type="match status" value="1"/>
</dbReference>
<evidence type="ECO:0000313" key="5">
    <source>
        <dbReference type="EMBL" id="MBB4414392.1"/>
    </source>
</evidence>
<evidence type="ECO:0000259" key="2">
    <source>
        <dbReference type="Pfam" id="PF06742"/>
    </source>
</evidence>
<dbReference type="AlphaFoldDB" id="A0A7W6WS25"/>
<dbReference type="EMBL" id="JACIGW010000008">
    <property type="protein sequence ID" value="MBB4351032.1"/>
    <property type="molecule type" value="Genomic_DNA"/>
</dbReference>
<keyword evidence="8" id="KW-1185">Reference proteome</keyword>
<dbReference type="InterPro" id="IPR010621">
    <property type="entry name" value="DUF1214"/>
</dbReference>
<keyword evidence="1" id="KW-0472">Membrane</keyword>
<dbReference type="InterPro" id="IPR037049">
    <property type="entry name" value="DUF1214_C_sf"/>
</dbReference>
<sequence>MSKYVTVTFDVTAFVTVAYFQITSAIGTLSLGTYRPRSRKMFVSNKIGIALIAASFLIPLPNAQAASLSDEQISQSYIYLLGRLLITRQQQLDFQEGFEWNELVHRKPGAVDWPNPNLDVAYSEAWVAVDETSCTIVTVPKIEDRYYTVQFLNGWGETLANINERVFPNRRSGEFAACLRGADVDLPPDMMRIDLPVGHSRVLARVALGSDPDRAVELQHQFKLAATGSPKLPDIPKTPIFELEHLPAVEAFEAAEIALDSEPDLSPGLEQLQRDARAVAAIVKDAGERDRIDAVIRQHAFPEIVRAGLTIGHGVIQNGWARPGVVGEYGLDYIARTLVNNGGIWANVKPEVLYYRGGKDDRGDDLTGDHAYKMTFPKDALPSRFANYFWSVIAVDNVRFRVLPNPINRFLLNEQTNPKYGRDGSLTLYFANEKPADAPDGNWLPIPKGQKFRLTFRFYGPLDGVANGTYWPPVLVKIN</sequence>
<dbReference type="EMBL" id="JACIGY010000009">
    <property type="protein sequence ID" value="MBB4414392.1"/>
    <property type="molecule type" value="Genomic_DNA"/>
</dbReference>
<evidence type="ECO:0008006" key="10">
    <source>
        <dbReference type="Google" id="ProtNLM"/>
    </source>
</evidence>
<feature type="domain" description="DUF1254" evidence="3">
    <location>
        <begin position="101"/>
        <end position="224"/>
    </location>
</feature>
<dbReference type="Proteomes" id="UP000524535">
    <property type="component" value="Unassembled WGS sequence"/>
</dbReference>
<evidence type="ECO:0000313" key="4">
    <source>
        <dbReference type="EMBL" id="MBB4351032.1"/>
    </source>
</evidence>
<organism evidence="4 7">
    <name type="scientific">Aliirhizobium cellulosilyticum</name>
    <dbReference type="NCBI Taxonomy" id="393664"/>
    <lineage>
        <taxon>Bacteria</taxon>
        <taxon>Pseudomonadati</taxon>
        <taxon>Pseudomonadota</taxon>
        <taxon>Alphaproteobacteria</taxon>
        <taxon>Hyphomicrobiales</taxon>
        <taxon>Rhizobiaceae</taxon>
        <taxon>Aliirhizobium</taxon>
    </lineage>
</organism>
<comment type="caution">
    <text evidence="4">The sequence shown here is derived from an EMBL/GenBank/DDBJ whole genome shotgun (WGS) entry which is preliminary data.</text>
</comment>
<dbReference type="Proteomes" id="UP000576087">
    <property type="component" value="Unassembled WGS sequence"/>
</dbReference>
<evidence type="ECO:0000313" key="8">
    <source>
        <dbReference type="Proteomes" id="UP000524535"/>
    </source>
</evidence>
<feature type="transmembrane region" description="Helical" evidence="1">
    <location>
        <begin position="12"/>
        <end position="31"/>
    </location>
</feature>
<dbReference type="Gene3D" id="2.60.120.600">
    <property type="entry name" value="Domain of unknown function DUF1214, C-terminal domain"/>
    <property type="match status" value="1"/>
</dbReference>
<dbReference type="PANTHER" id="PTHR36509">
    <property type="entry name" value="BLL3101 PROTEIN"/>
    <property type="match status" value="1"/>
</dbReference>
<feature type="transmembrane region" description="Helical" evidence="1">
    <location>
        <begin position="43"/>
        <end position="60"/>
    </location>
</feature>
<evidence type="ECO:0000313" key="6">
    <source>
        <dbReference type="EMBL" id="MBB4449008.1"/>
    </source>
</evidence>
<accession>A0A7W6WS25</accession>
<dbReference type="InterPro" id="IPR010679">
    <property type="entry name" value="DUF1254"/>
</dbReference>
<dbReference type="InterPro" id="IPR037050">
    <property type="entry name" value="DUF1254_sf"/>
</dbReference>